<evidence type="ECO:0000256" key="1">
    <source>
        <dbReference type="SAM" id="Phobius"/>
    </source>
</evidence>
<dbReference type="SUPFAM" id="SSF103473">
    <property type="entry name" value="MFS general substrate transporter"/>
    <property type="match status" value="1"/>
</dbReference>
<keyword evidence="1" id="KW-1133">Transmembrane helix</keyword>
<feature type="transmembrane region" description="Helical" evidence="1">
    <location>
        <begin position="41"/>
        <end position="60"/>
    </location>
</feature>
<dbReference type="EMBL" id="MU825397">
    <property type="protein sequence ID" value="KAJ7393937.1"/>
    <property type="molecule type" value="Genomic_DNA"/>
</dbReference>
<evidence type="ECO:0000313" key="3">
    <source>
        <dbReference type="Proteomes" id="UP001163046"/>
    </source>
</evidence>
<reference evidence="2" key="1">
    <citation type="submission" date="2023-01" db="EMBL/GenBank/DDBJ databases">
        <title>Genome assembly of the deep-sea coral Lophelia pertusa.</title>
        <authorList>
            <person name="Herrera S."/>
            <person name="Cordes E."/>
        </authorList>
    </citation>
    <scope>NUCLEOTIDE SEQUENCE</scope>
    <source>
        <strain evidence="2">USNM1676648</strain>
        <tissue evidence="2">Polyp</tissue>
    </source>
</reference>
<keyword evidence="1" id="KW-0472">Membrane</keyword>
<keyword evidence="1" id="KW-0812">Transmembrane</keyword>
<comment type="caution">
    <text evidence="2">The sequence shown here is derived from an EMBL/GenBank/DDBJ whole genome shotgun (WGS) entry which is preliminary data.</text>
</comment>
<dbReference type="InterPro" id="IPR036259">
    <property type="entry name" value="MFS_trans_sf"/>
</dbReference>
<evidence type="ECO:0000313" key="2">
    <source>
        <dbReference type="EMBL" id="KAJ7393937.1"/>
    </source>
</evidence>
<dbReference type="AlphaFoldDB" id="A0A9X0A5U7"/>
<dbReference type="Proteomes" id="UP001163046">
    <property type="component" value="Unassembled WGS sequence"/>
</dbReference>
<proteinExistence type="predicted"/>
<protein>
    <submittedName>
        <fullName evidence="2">Uncharacterized protein</fullName>
    </submittedName>
</protein>
<dbReference type="Gene3D" id="1.20.1250.20">
    <property type="entry name" value="MFS general substrate transporter like domains"/>
    <property type="match status" value="1"/>
</dbReference>
<name>A0A9X0A5U7_9CNID</name>
<accession>A0A9X0A5U7</accession>
<feature type="transmembrane region" description="Helical" evidence="1">
    <location>
        <begin position="16"/>
        <end position="34"/>
    </location>
</feature>
<organism evidence="2 3">
    <name type="scientific">Desmophyllum pertusum</name>
    <dbReference type="NCBI Taxonomy" id="174260"/>
    <lineage>
        <taxon>Eukaryota</taxon>
        <taxon>Metazoa</taxon>
        <taxon>Cnidaria</taxon>
        <taxon>Anthozoa</taxon>
        <taxon>Hexacorallia</taxon>
        <taxon>Scleractinia</taxon>
        <taxon>Caryophylliina</taxon>
        <taxon>Caryophylliidae</taxon>
        <taxon>Desmophyllum</taxon>
    </lineage>
</organism>
<gene>
    <name evidence="2" type="ORF">OS493_003606</name>
</gene>
<keyword evidence="3" id="KW-1185">Reference proteome</keyword>
<sequence>MRHQKRTPMVQSILHGSYWGLGMAMGSGISGVIIDFAGARAMFLTAAGICFLMCMFHLGIDIYNKMKTLEEEQEQRRAAPTRGGEALQGKGQCFYWGSGCSPSAMPPLRQINVILFLITVIRFNFSFVRSRRI</sequence>